<comment type="caution">
    <text evidence="5">The sequence shown here is derived from an EMBL/GenBank/DDBJ whole genome shotgun (WGS) entry which is preliminary data.</text>
</comment>
<dbReference type="PROSITE" id="PS01124">
    <property type="entry name" value="HTH_ARAC_FAMILY_2"/>
    <property type="match status" value="1"/>
</dbReference>
<reference evidence="5 6" key="1">
    <citation type="submission" date="2015-10" db="EMBL/GenBank/DDBJ databases">
        <title>Mycobacterium gordonae draft genome assembly.</title>
        <authorList>
            <person name="Ustinova V."/>
            <person name="Smirnova T."/>
            <person name="Blagodatskikh K."/>
            <person name="Varlamov D."/>
            <person name="Larionova E."/>
            <person name="Chernousova L."/>
        </authorList>
    </citation>
    <scope>NUCLEOTIDE SEQUENCE [LARGE SCALE GENOMIC DNA]</scope>
    <source>
        <strain evidence="5 6">CTRI 14-8773</strain>
    </source>
</reference>
<dbReference type="EMBL" id="LKTM01000002">
    <property type="protein sequence ID" value="KQH80942.1"/>
    <property type="molecule type" value="Genomic_DNA"/>
</dbReference>
<dbReference type="SUPFAM" id="SSF46689">
    <property type="entry name" value="Homeodomain-like"/>
    <property type="match status" value="2"/>
</dbReference>
<protein>
    <recommendedName>
        <fullName evidence="4">HTH araC/xylS-type domain-containing protein</fullName>
    </recommendedName>
</protein>
<dbReference type="STRING" id="1778.A9W97_30265"/>
<keyword evidence="1" id="KW-0805">Transcription regulation</keyword>
<dbReference type="RefSeq" id="WP_055576203.1">
    <property type="nucleotide sequence ID" value="NZ_LKTM01000002.1"/>
</dbReference>
<evidence type="ECO:0000256" key="2">
    <source>
        <dbReference type="ARBA" id="ARBA00023125"/>
    </source>
</evidence>
<evidence type="ECO:0000256" key="3">
    <source>
        <dbReference type="ARBA" id="ARBA00023163"/>
    </source>
</evidence>
<evidence type="ECO:0000256" key="1">
    <source>
        <dbReference type="ARBA" id="ARBA00023015"/>
    </source>
</evidence>
<organism evidence="5 6">
    <name type="scientific">Mycobacterium gordonae</name>
    <dbReference type="NCBI Taxonomy" id="1778"/>
    <lineage>
        <taxon>Bacteria</taxon>
        <taxon>Bacillati</taxon>
        <taxon>Actinomycetota</taxon>
        <taxon>Actinomycetes</taxon>
        <taxon>Mycobacteriales</taxon>
        <taxon>Mycobacteriaceae</taxon>
        <taxon>Mycobacterium</taxon>
    </lineage>
</organism>
<keyword evidence="2" id="KW-0238">DNA-binding</keyword>
<dbReference type="PANTHER" id="PTHR43436">
    <property type="entry name" value="ARAC-FAMILY TRANSCRIPTIONAL REGULATOR"/>
    <property type="match status" value="1"/>
</dbReference>
<dbReference type="SMART" id="SM00342">
    <property type="entry name" value="HTH_ARAC"/>
    <property type="match status" value="1"/>
</dbReference>
<evidence type="ECO:0000313" key="6">
    <source>
        <dbReference type="Proteomes" id="UP000051677"/>
    </source>
</evidence>
<dbReference type="InterPro" id="IPR009594">
    <property type="entry name" value="Tscrpt_reg_HTH_AraC_N"/>
</dbReference>
<dbReference type="GO" id="GO:0043565">
    <property type="term" value="F:sequence-specific DNA binding"/>
    <property type="evidence" value="ECO:0007669"/>
    <property type="project" value="InterPro"/>
</dbReference>
<dbReference type="PANTHER" id="PTHR43436:SF1">
    <property type="entry name" value="TRANSCRIPTIONAL REGULATORY PROTEIN"/>
    <property type="match status" value="1"/>
</dbReference>
<dbReference type="GO" id="GO:0003700">
    <property type="term" value="F:DNA-binding transcription factor activity"/>
    <property type="evidence" value="ECO:0007669"/>
    <property type="project" value="InterPro"/>
</dbReference>
<feature type="domain" description="HTH araC/xylS-type" evidence="4">
    <location>
        <begin position="205"/>
        <end position="303"/>
    </location>
</feature>
<dbReference type="PRINTS" id="PR00032">
    <property type="entry name" value="HTHARAC"/>
</dbReference>
<dbReference type="InterPro" id="IPR020449">
    <property type="entry name" value="Tscrpt_reg_AraC-type_HTH"/>
</dbReference>
<name>A0A0Q2RAC7_MYCGO</name>
<dbReference type="Pfam" id="PF06719">
    <property type="entry name" value="AraC_N"/>
    <property type="match status" value="1"/>
</dbReference>
<dbReference type="InterPro" id="IPR018062">
    <property type="entry name" value="HTH_AraC-typ_CS"/>
</dbReference>
<gene>
    <name evidence="5" type="ORF">AO501_29490</name>
</gene>
<keyword evidence="3" id="KW-0804">Transcription</keyword>
<dbReference type="Gene3D" id="1.10.10.60">
    <property type="entry name" value="Homeodomain-like"/>
    <property type="match status" value="2"/>
</dbReference>
<dbReference type="PROSITE" id="PS00041">
    <property type="entry name" value="HTH_ARAC_FAMILY_1"/>
    <property type="match status" value="1"/>
</dbReference>
<dbReference type="InterPro" id="IPR018060">
    <property type="entry name" value="HTH_AraC"/>
</dbReference>
<accession>A0A0Q2RAC7</accession>
<sequence>MTATEYVEQRATSSELVAELTTRATQDGPNAGLWPGLTIYRFSRPTQPEWQEIRGLSIGIVAQGRKAVTEKGRSHVYDQFNYLVINGDLQFQSEVLEASPHHPCLCLVLEVDPSTVRGISEKMPGRNPVEAASVCELADSCMVSALDDEVMSSVLRFVRSLGTDVDRRVLAPLYLRELVYRVLQREQFARLLHFAAQQAAGNPIGAALTYINSHLSEPITVTTLAAQVGLSPSAFTRAFRELTGSSPYQYVKQVRLNRARELILDRHVGVADVAHQVGYTSASHFIKEFRTRFGATPREYVSGRPGTSA</sequence>
<dbReference type="Pfam" id="PF12833">
    <property type="entry name" value="HTH_18"/>
    <property type="match status" value="1"/>
</dbReference>
<dbReference type="AlphaFoldDB" id="A0A0Q2RAC7"/>
<evidence type="ECO:0000259" key="4">
    <source>
        <dbReference type="PROSITE" id="PS01124"/>
    </source>
</evidence>
<dbReference type="InterPro" id="IPR009057">
    <property type="entry name" value="Homeodomain-like_sf"/>
</dbReference>
<proteinExistence type="predicted"/>
<dbReference type="Proteomes" id="UP000051677">
    <property type="component" value="Unassembled WGS sequence"/>
</dbReference>
<evidence type="ECO:0000313" key="5">
    <source>
        <dbReference type="EMBL" id="KQH80942.1"/>
    </source>
</evidence>